<comment type="caution">
    <text evidence="8">The sequence shown here is derived from an EMBL/GenBank/DDBJ whole genome shotgun (WGS) entry which is preliminary data.</text>
</comment>
<evidence type="ECO:0000256" key="4">
    <source>
        <dbReference type="ARBA" id="ARBA00023172"/>
    </source>
</evidence>
<dbReference type="PROSITE" id="PS51900">
    <property type="entry name" value="CB"/>
    <property type="match status" value="1"/>
</dbReference>
<dbReference type="InterPro" id="IPR044068">
    <property type="entry name" value="CB"/>
</dbReference>
<dbReference type="eggNOG" id="COG0582">
    <property type="taxonomic scope" value="Bacteria"/>
</dbReference>
<dbReference type="AlphaFoldDB" id="U7VDM2"/>
<dbReference type="GO" id="GO:0006310">
    <property type="term" value="P:DNA recombination"/>
    <property type="evidence" value="ECO:0007669"/>
    <property type="project" value="UniProtKB-KW"/>
</dbReference>
<proteinExistence type="inferred from homology"/>
<dbReference type="InterPro" id="IPR010998">
    <property type="entry name" value="Integrase_recombinase_N"/>
</dbReference>
<keyword evidence="4" id="KW-0233">DNA recombination</keyword>
<keyword evidence="2" id="KW-0229">DNA integration</keyword>
<dbReference type="InterPro" id="IPR050090">
    <property type="entry name" value="Tyrosine_recombinase_XerCD"/>
</dbReference>
<evidence type="ECO:0000256" key="2">
    <source>
        <dbReference type="ARBA" id="ARBA00022908"/>
    </source>
</evidence>
<evidence type="ECO:0000256" key="1">
    <source>
        <dbReference type="ARBA" id="ARBA00008857"/>
    </source>
</evidence>
<keyword evidence="3 5" id="KW-0238">DNA-binding</keyword>
<dbReference type="SUPFAM" id="SSF56349">
    <property type="entry name" value="DNA breaking-rejoining enzymes"/>
    <property type="match status" value="1"/>
</dbReference>
<dbReference type="GO" id="GO:0015074">
    <property type="term" value="P:DNA integration"/>
    <property type="evidence" value="ECO:0007669"/>
    <property type="project" value="UniProtKB-KW"/>
</dbReference>
<accession>U7VDM2</accession>
<feature type="domain" description="Tyr recombinase" evidence="6">
    <location>
        <begin position="130"/>
        <end position="319"/>
    </location>
</feature>
<evidence type="ECO:0008006" key="10">
    <source>
        <dbReference type="Google" id="ProtNLM"/>
    </source>
</evidence>
<organism evidence="8 9">
    <name type="scientific">Cetobacterium somerae ATCC BAA-474</name>
    <dbReference type="NCBI Taxonomy" id="1319815"/>
    <lineage>
        <taxon>Bacteria</taxon>
        <taxon>Fusobacteriati</taxon>
        <taxon>Fusobacteriota</taxon>
        <taxon>Fusobacteriia</taxon>
        <taxon>Fusobacteriales</taxon>
        <taxon>Fusobacteriaceae</taxon>
        <taxon>Cetobacterium</taxon>
    </lineage>
</organism>
<dbReference type="Pfam" id="PF13495">
    <property type="entry name" value="Phage_int_SAM_4"/>
    <property type="match status" value="1"/>
</dbReference>
<dbReference type="GO" id="GO:0003677">
    <property type="term" value="F:DNA binding"/>
    <property type="evidence" value="ECO:0007669"/>
    <property type="project" value="UniProtKB-UniRule"/>
</dbReference>
<dbReference type="RefSeq" id="WP_023050685.1">
    <property type="nucleotide sequence ID" value="NZ_CP173065.2"/>
</dbReference>
<dbReference type="PATRIC" id="fig|1319815.3.peg.1101"/>
<evidence type="ECO:0000256" key="5">
    <source>
        <dbReference type="PROSITE-ProRule" id="PRU01248"/>
    </source>
</evidence>
<dbReference type="Pfam" id="PF00589">
    <property type="entry name" value="Phage_integrase"/>
    <property type="match status" value="1"/>
</dbReference>
<dbReference type="Gene3D" id="1.10.443.10">
    <property type="entry name" value="Intergrase catalytic core"/>
    <property type="match status" value="1"/>
</dbReference>
<dbReference type="HOGENOM" id="CLU_846640_0_0_0"/>
<reference evidence="8 9" key="1">
    <citation type="submission" date="2013-08" db="EMBL/GenBank/DDBJ databases">
        <authorList>
            <person name="Weinstock G."/>
            <person name="Sodergren E."/>
            <person name="Wylie T."/>
            <person name="Fulton L."/>
            <person name="Fulton R."/>
            <person name="Fronick C."/>
            <person name="O'Laughlin M."/>
            <person name="Godfrey J."/>
            <person name="Miner T."/>
            <person name="Herter B."/>
            <person name="Appelbaum E."/>
            <person name="Cordes M."/>
            <person name="Lek S."/>
            <person name="Wollam A."/>
            <person name="Pepin K.H."/>
            <person name="Palsikar V.B."/>
            <person name="Mitreva M."/>
            <person name="Wilson R.K."/>
        </authorList>
    </citation>
    <scope>NUCLEOTIDE SEQUENCE [LARGE SCALE GENOMIC DNA]</scope>
    <source>
        <strain evidence="8 9">ATCC BAA-474</strain>
    </source>
</reference>
<evidence type="ECO:0000256" key="3">
    <source>
        <dbReference type="ARBA" id="ARBA00023125"/>
    </source>
</evidence>
<dbReference type="PROSITE" id="PS51898">
    <property type="entry name" value="TYR_RECOMBINASE"/>
    <property type="match status" value="1"/>
</dbReference>
<dbReference type="Gene3D" id="1.10.150.130">
    <property type="match status" value="1"/>
</dbReference>
<dbReference type="InterPro" id="IPR002104">
    <property type="entry name" value="Integrase_catalytic"/>
</dbReference>
<dbReference type="EMBL" id="AXZF01000041">
    <property type="protein sequence ID" value="ERT68903.1"/>
    <property type="molecule type" value="Genomic_DNA"/>
</dbReference>
<evidence type="ECO:0000313" key="9">
    <source>
        <dbReference type="Proteomes" id="UP000017081"/>
    </source>
</evidence>
<dbReference type="CDD" id="cd00397">
    <property type="entry name" value="DNA_BRE_C"/>
    <property type="match status" value="1"/>
</dbReference>
<evidence type="ECO:0000259" key="7">
    <source>
        <dbReference type="PROSITE" id="PS51900"/>
    </source>
</evidence>
<sequence length="330" mass="38980">MNEIVIKEKHEISTQRRKKKSKEEKKSIFEIYKSPKTMKDYFFYLKDFLTYVYDGDSPIEGDEIIELMTGIEKSDIEDYLSHLLNEREMKKTSVNKVISSLKSLYKELEKNGYDNPFKYIGLFKTARNLDNILKVSFDDIKEILKNYKVSGEKEYRNTLILHTLFYTGMRSQELLSLQFKHILKRNGEYFVKLEKTKSGREQYKPLHNFLINKIADYKNYIINVYGMDEEELEERYLFCSSFEKNRPLSYRALYNVVQEMGQVINKDISPHNIRHAIATELSLNGADLIEIRDFLGHSDTKVTEVYINAKSLIEKKVLDKIPVQSIDEDF</sequence>
<dbReference type="InterPro" id="IPR004107">
    <property type="entry name" value="Integrase_SAM-like_N"/>
</dbReference>
<name>U7VDM2_9FUSO</name>
<comment type="similarity">
    <text evidence="1">Belongs to the 'phage' integrase family.</text>
</comment>
<dbReference type="InterPro" id="IPR011010">
    <property type="entry name" value="DNA_brk_join_enz"/>
</dbReference>
<feature type="domain" description="Core-binding (CB)" evidence="7">
    <location>
        <begin position="20"/>
        <end position="109"/>
    </location>
</feature>
<dbReference type="Proteomes" id="UP000017081">
    <property type="component" value="Unassembled WGS sequence"/>
</dbReference>
<protein>
    <recommendedName>
        <fullName evidence="10">Site-specific recombinase, phage integrase family</fullName>
    </recommendedName>
</protein>
<keyword evidence="9" id="KW-1185">Reference proteome</keyword>
<evidence type="ECO:0000259" key="6">
    <source>
        <dbReference type="PROSITE" id="PS51898"/>
    </source>
</evidence>
<dbReference type="PANTHER" id="PTHR30349:SF64">
    <property type="entry name" value="PROPHAGE INTEGRASE INTD-RELATED"/>
    <property type="match status" value="1"/>
</dbReference>
<dbReference type="STRING" id="1319815.HMPREF0202_01145"/>
<evidence type="ECO:0000313" key="8">
    <source>
        <dbReference type="EMBL" id="ERT68903.1"/>
    </source>
</evidence>
<dbReference type="InterPro" id="IPR013762">
    <property type="entry name" value="Integrase-like_cat_sf"/>
</dbReference>
<dbReference type="PANTHER" id="PTHR30349">
    <property type="entry name" value="PHAGE INTEGRASE-RELATED"/>
    <property type="match status" value="1"/>
</dbReference>
<gene>
    <name evidence="8" type="ORF">HMPREF0202_01145</name>
</gene>